<dbReference type="PANTHER" id="PTHR48207">
    <property type="entry name" value="SUCCINATE--HYDROXYMETHYLGLUTARATE COA-TRANSFERASE"/>
    <property type="match status" value="1"/>
</dbReference>
<evidence type="ECO:0000313" key="2">
    <source>
        <dbReference type="EMBL" id="TDD90561.1"/>
    </source>
</evidence>
<dbReference type="Proteomes" id="UP000294723">
    <property type="component" value="Unassembled WGS sequence"/>
</dbReference>
<dbReference type="EMBL" id="SMLA01000008">
    <property type="protein sequence ID" value="TDD90561.1"/>
    <property type="molecule type" value="Genomic_DNA"/>
</dbReference>
<dbReference type="InterPro" id="IPR044855">
    <property type="entry name" value="CoA-Trfase_III_dom3_sf"/>
</dbReference>
<accession>A0A4R5BU14</accession>
<protein>
    <submittedName>
        <fullName evidence="2">CoA transferase</fullName>
    </submittedName>
</protein>
<evidence type="ECO:0000313" key="3">
    <source>
        <dbReference type="Proteomes" id="UP000294723"/>
    </source>
</evidence>
<dbReference type="RefSeq" id="WP_132681924.1">
    <property type="nucleotide sequence ID" value="NZ_SMLA01000008.1"/>
</dbReference>
<evidence type="ECO:0000256" key="1">
    <source>
        <dbReference type="ARBA" id="ARBA00022679"/>
    </source>
</evidence>
<keyword evidence="1 2" id="KW-0808">Transferase</keyword>
<dbReference type="Gene3D" id="3.30.1540.10">
    <property type="entry name" value="formyl-coa transferase, domain 3"/>
    <property type="match status" value="1"/>
</dbReference>
<dbReference type="PANTHER" id="PTHR48207:SF3">
    <property type="entry name" value="SUCCINATE--HYDROXYMETHYLGLUTARATE COA-TRANSFERASE"/>
    <property type="match status" value="1"/>
</dbReference>
<dbReference type="InterPro" id="IPR050483">
    <property type="entry name" value="CoA-transferase_III_domain"/>
</dbReference>
<comment type="caution">
    <text evidence="2">The sequence shown here is derived from an EMBL/GenBank/DDBJ whole genome shotgun (WGS) entry which is preliminary data.</text>
</comment>
<gene>
    <name evidence="2" type="ORF">E1202_08000</name>
</gene>
<dbReference type="GO" id="GO:0008410">
    <property type="term" value="F:CoA-transferase activity"/>
    <property type="evidence" value="ECO:0007669"/>
    <property type="project" value="TreeGrafter"/>
</dbReference>
<dbReference type="Gene3D" id="3.40.50.10540">
    <property type="entry name" value="Crotonobetainyl-coa:carnitine coa-transferase, domain 1"/>
    <property type="match status" value="1"/>
</dbReference>
<dbReference type="InterPro" id="IPR003673">
    <property type="entry name" value="CoA-Trfase_fam_III"/>
</dbReference>
<dbReference type="SUPFAM" id="SSF89796">
    <property type="entry name" value="CoA-transferase family III (CaiB/BaiF)"/>
    <property type="match status" value="1"/>
</dbReference>
<sequence length="397" mass="42780">MTDPMFPPLDGVRVLDFSRYVSGPYAGMLLADAGAEVIKVEPEGGEISRSLPPMMQDEKENLHSTYFLRLNRGKKSVVLDPRSAEHRSALERLIASADVLLENFRPGAFEAWGLGWGELQRINPGLTYATITGFGHSPSPARDWPAFNLVAEAMAGVVGRLPEGDQPAKAAGLPFGDSMASLHAVNGIVMSLLRKARTGRGSRVDIAMYDSMLSANEWSIACQSGAGIEVELGATVHPWFAPYGLFEAKGGWLCICVATDGAWRQFCEVTGFEELWQDERLRTGSGRAEHFHDIIEPPMSAWLAATPAKDAATRLANAGVPAAPLQRPADLLTDDQARTRDMLATHSVGTSGSITLAGNPVRIEPRATPHAEGFSTAGQHTDEILGQLFSERAHLPS</sequence>
<reference evidence="2 3" key="1">
    <citation type="submission" date="2019-03" db="EMBL/GenBank/DDBJ databases">
        <title>Draft genome sequences of novel Actinobacteria.</title>
        <authorList>
            <person name="Sahin N."/>
            <person name="Ay H."/>
            <person name="Saygin H."/>
        </authorList>
    </citation>
    <scope>NUCLEOTIDE SEQUENCE [LARGE SCALE GENOMIC DNA]</scope>
    <source>
        <strain evidence="2 3">5K548</strain>
    </source>
</reference>
<dbReference type="Pfam" id="PF02515">
    <property type="entry name" value="CoA_transf_3"/>
    <property type="match status" value="1"/>
</dbReference>
<name>A0A4R5BU14_9PSEU</name>
<keyword evidence="3" id="KW-1185">Reference proteome</keyword>
<dbReference type="InterPro" id="IPR023606">
    <property type="entry name" value="CoA-Trfase_III_dom_1_sf"/>
</dbReference>
<dbReference type="AlphaFoldDB" id="A0A4R5BU14"/>
<proteinExistence type="predicted"/>
<organism evidence="2 3">
    <name type="scientific">Saccharopolyspora karakumensis</name>
    <dbReference type="NCBI Taxonomy" id="2530386"/>
    <lineage>
        <taxon>Bacteria</taxon>
        <taxon>Bacillati</taxon>
        <taxon>Actinomycetota</taxon>
        <taxon>Actinomycetes</taxon>
        <taxon>Pseudonocardiales</taxon>
        <taxon>Pseudonocardiaceae</taxon>
        <taxon>Saccharopolyspora</taxon>
    </lineage>
</organism>